<feature type="compositionally biased region" description="Basic residues" evidence="1">
    <location>
        <begin position="93"/>
        <end position="103"/>
    </location>
</feature>
<comment type="caution">
    <text evidence="2">The sequence shown here is derived from an EMBL/GenBank/DDBJ whole genome shotgun (WGS) entry which is preliminary data.</text>
</comment>
<evidence type="ECO:0000313" key="2">
    <source>
        <dbReference type="EMBL" id="DAZ97531.1"/>
    </source>
</evidence>
<dbReference type="EMBL" id="DAKRPA010000132">
    <property type="protein sequence ID" value="DAZ97531.1"/>
    <property type="molecule type" value="Genomic_DNA"/>
</dbReference>
<sequence length="103" mass="11597">MARGDNLMAHLMKVVDLCLRLAAVGDLLGDNEKLVILLGSLSSDYDGMIKIIQTQKSVTLMEPKELLRREFKTLTKREQKEGASKANTSDGRGRKHRGKSRKW</sequence>
<evidence type="ECO:0000313" key="3">
    <source>
        <dbReference type="Proteomes" id="UP001146120"/>
    </source>
</evidence>
<dbReference type="AlphaFoldDB" id="A0AAV2YTC9"/>
<gene>
    <name evidence="2" type="ORF">N0F65_003017</name>
</gene>
<organism evidence="2 3">
    <name type="scientific">Lagenidium giganteum</name>
    <dbReference type="NCBI Taxonomy" id="4803"/>
    <lineage>
        <taxon>Eukaryota</taxon>
        <taxon>Sar</taxon>
        <taxon>Stramenopiles</taxon>
        <taxon>Oomycota</taxon>
        <taxon>Peronosporomycetes</taxon>
        <taxon>Pythiales</taxon>
        <taxon>Pythiaceae</taxon>
    </lineage>
</organism>
<feature type="compositionally biased region" description="Basic and acidic residues" evidence="1">
    <location>
        <begin position="73"/>
        <end position="83"/>
    </location>
</feature>
<accession>A0AAV2YTC9</accession>
<reference evidence="2" key="1">
    <citation type="submission" date="2022-11" db="EMBL/GenBank/DDBJ databases">
        <authorList>
            <person name="Morgan W.R."/>
            <person name="Tartar A."/>
        </authorList>
    </citation>
    <scope>NUCLEOTIDE SEQUENCE</scope>
    <source>
        <strain evidence="2">ARSEF 373</strain>
    </source>
</reference>
<feature type="region of interest" description="Disordered" evidence="1">
    <location>
        <begin position="73"/>
        <end position="103"/>
    </location>
</feature>
<dbReference type="Proteomes" id="UP001146120">
    <property type="component" value="Unassembled WGS sequence"/>
</dbReference>
<reference evidence="2" key="2">
    <citation type="journal article" date="2023" name="Microbiol Resour">
        <title>Decontamination and Annotation of the Draft Genome Sequence of the Oomycete Lagenidium giganteum ARSEF 373.</title>
        <authorList>
            <person name="Morgan W.R."/>
            <person name="Tartar A."/>
        </authorList>
    </citation>
    <scope>NUCLEOTIDE SEQUENCE</scope>
    <source>
        <strain evidence="2">ARSEF 373</strain>
    </source>
</reference>
<keyword evidence="3" id="KW-1185">Reference proteome</keyword>
<evidence type="ECO:0000256" key="1">
    <source>
        <dbReference type="SAM" id="MobiDB-lite"/>
    </source>
</evidence>
<evidence type="ECO:0008006" key="4">
    <source>
        <dbReference type="Google" id="ProtNLM"/>
    </source>
</evidence>
<proteinExistence type="predicted"/>
<name>A0AAV2YTC9_9STRA</name>
<protein>
    <recommendedName>
        <fullName evidence="4">Polyprotein</fullName>
    </recommendedName>
</protein>